<evidence type="ECO:0000256" key="1">
    <source>
        <dbReference type="ARBA" id="ARBA00004123"/>
    </source>
</evidence>
<name>A0A397TJ25_9GLOM</name>
<dbReference type="Gene3D" id="2.40.50.40">
    <property type="match status" value="1"/>
</dbReference>
<dbReference type="InterPro" id="IPR008251">
    <property type="entry name" value="Chromo_shadow_dom"/>
</dbReference>
<feature type="domain" description="Chromo shadow" evidence="3">
    <location>
        <begin position="30"/>
        <end position="97"/>
    </location>
</feature>
<sequence length="100" mass="11899">MITNNQVNIRKRKITDSYTEEPDYSLLEDYPPSNLTNWEEAVDDVETVERNSKDSGLMIYLNWKNGHRTRHPASVANLKCPQKIIRFYEERLKFNDSEDY</sequence>
<protein>
    <submittedName>
        <fullName evidence="4">Chromo shadow domain-containing protein</fullName>
    </submittedName>
</protein>
<evidence type="ECO:0000259" key="3">
    <source>
        <dbReference type="SMART" id="SM00300"/>
    </source>
</evidence>
<dbReference type="GO" id="GO:0005634">
    <property type="term" value="C:nucleus"/>
    <property type="evidence" value="ECO:0007669"/>
    <property type="project" value="UniProtKB-SubCell"/>
</dbReference>
<evidence type="ECO:0000256" key="2">
    <source>
        <dbReference type="ARBA" id="ARBA00023242"/>
    </source>
</evidence>
<dbReference type="SMART" id="SM00300">
    <property type="entry name" value="ChSh"/>
    <property type="match status" value="1"/>
</dbReference>
<dbReference type="InterPro" id="IPR016197">
    <property type="entry name" value="Chromo-like_dom_sf"/>
</dbReference>
<dbReference type="AlphaFoldDB" id="A0A397TJ25"/>
<comment type="subcellular location">
    <subcellularLocation>
        <location evidence="1">Nucleus</location>
    </subcellularLocation>
</comment>
<accession>A0A397TJ25</accession>
<dbReference type="STRING" id="658196.A0A397TJ25"/>
<evidence type="ECO:0000313" key="4">
    <source>
        <dbReference type="EMBL" id="RIA96485.1"/>
    </source>
</evidence>
<dbReference type="OrthoDB" id="433924at2759"/>
<dbReference type="CDD" id="cd18657">
    <property type="entry name" value="CSD_Swi6"/>
    <property type="match status" value="1"/>
</dbReference>
<evidence type="ECO:0000313" key="5">
    <source>
        <dbReference type="Proteomes" id="UP000265703"/>
    </source>
</evidence>
<keyword evidence="5" id="KW-1185">Reference proteome</keyword>
<gene>
    <name evidence="4" type="ORF">C1645_754840</name>
</gene>
<dbReference type="EMBL" id="QKYT01000044">
    <property type="protein sequence ID" value="RIA96485.1"/>
    <property type="molecule type" value="Genomic_DNA"/>
</dbReference>
<comment type="caution">
    <text evidence="4">The sequence shown here is derived from an EMBL/GenBank/DDBJ whole genome shotgun (WGS) entry which is preliminary data.</text>
</comment>
<proteinExistence type="predicted"/>
<dbReference type="Proteomes" id="UP000265703">
    <property type="component" value="Unassembled WGS sequence"/>
</dbReference>
<organism evidence="4 5">
    <name type="scientific">Glomus cerebriforme</name>
    <dbReference type="NCBI Taxonomy" id="658196"/>
    <lineage>
        <taxon>Eukaryota</taxon>
        <taxon>Fungi</taxon>
        <taxon>Fungi incertae sedis</taxon>
        <taxon>Mucoromycota</taxon>
        <taxon>Glomeromycotina</taxon>
        <taxon>Glomeromycetes</taxon>
        <taxon>Glomerales</taxon>
        <taxon>Glomeraceae</taxon>
        <taxon>Glomus</taxon>
    </lineage>
</organism>
<dbReference type="SUPFAM" id="SSF54160">
    <property type="entry name" value="Chromo domain-like"/>
    <property type="match status" value="1"/>
</dbReference>
<reference evidence="4 5" key="1">
    <citation type="submission" date="2018-06" db="EMBL/GenBank/DDBJ databases">
        <title>Comparative genomics reveals the genomic features of Rhizophagus irregularis, R. cerebriforme, R. diaphanum and Gigaspora rosea, and their symbiotic lifestyle signature.</title>
        <authorList>
            <person name="Morin E."/>
            <person name="San Clemente H."/>
            <person name="Chen E.C.H."/>
            <person name="De La Providencia I."/>
            <person name="Hainaut M."/>
            <person name="Kuo A."/>
            <person name="Kohler A."/>
            <person name="Murat C."/>
            <person name="Tang N."/>
            <person name="Roy S."/>
            <person name="Loubradou J."/>
            <person name="Henrissat B."/>
            <person name="Grigoriev I.V."/>
            <person name="Corradi N."/>
            <person name="Roux C."/>
            <person name="Martin F.M."/>
        </authorList>
    </citation>
    <scope>NUCLEOTIDE SEQUENCE [LARGE SCALE GENOMIC DNA]</scope>
    <source>
        <strain evidence="4 5">DAOM 227022</strain>
    </source>
</reference>
<dbReference type="Pfam" id="PF01393">
    <property type="entry name" value="Chromo_shadow"/>
    <property type="match status" value="1"/>
</dbReference>
<keyword evidence="2" id="KW-0539">Nucleus</keyword>